<dbReference type="Gene3D" id="3.20.20.80">
    <property type="entry name" value="Glycosidases"/>
    <property type="match status" value="1"/>
</dbReference>
<dbReference type="OrthoDB" id="76388at2759"/>
<dbReference type="InterPro" id="IPR017853">
    <property type="entry name" value="GH"/>
</dbReference>
<keyword evidence="1" id="KW-0472">Membrane</keyword>
<dbReference type="SUPFAM" id="SSF51445">
    <property type="entry name" value="(Trans)glycosidases"/>
    <property type="match status" value="1"/>
</dbReference>
<evidence type="ECO:0000256" key="1">
    <source>
        <dbReference type="SAM" id="Phobius"/>
    </source>
</evidence>
<keyword evidence="1" id="KW-1133">Transmembrane helix</keyword>
<reference evidence="2" key="1">
    <citation type="submission" date="2021-02" db="EMBL/GenBank/DDBJ databases">
        <title>Genome sequence Cadophora malorum strain M34.</title>
        <authorList>
            <person name="Stefanovic E."/>
            <person name="Vu D."/>
            <person name="Scully C."/>
            <person name="Dijksterhuis J."/>
            <person name="Roader J."/>
            <person name="Houbraken J."/>
        </authorList>
    </citation>
    <scope>NUCLEOTIDE SEQUENCE</scope>
    <source>
        <strain evidence="2">M34</strain>
    </source>
</reference>
<comment type="caution">
    <text evidence="2">The sequence shown here is derived from an EMBL/GenBank/DDBJ whole genome shotgun (WGS) entry which is preliminary data.</text>
</comment>
<dbReference type="Proteomes" id="UP000664132">
    <property type="component" value="Unassembled WGS sequence"/>
</dbReference>
<gene>
    <name evidence="2" type="ORF">IFR04_000270</name>
</gene>
<proteinExistence type="predicted"/>
<evidence type="ECO:0000313" key="3">
    <source>
        <dbReference type="Proteomes" id="UP000664132"/>
    </source>
</evidence>
<keyword evidence="3" id="KW-1185">Reference proteome</keyword>
<organism evidence="2 3">
    <name type="scientific">Cadophora malorum</name>
    <dbReference type="NCBI Taxonomy" id="108018"/>
    <lineage>
        <taxon>Eukaryota</taxon>
        <taxon>Fungi</taxon>
        <taxon>Dikarya</taxon>
        <taxon>Ascomycota</taxon>
        <taxon>Pezizomycotina</taxon>
        <taxon>Leotiomycetes</taxon>
        <taxon>Helotiales</taxon>
        <taxon>Ploettnerulaceae</taxon>
        <taxon>Cadophora</taxon>
    </lineage>
</organism>
<keyword evidence="1" id="KW-0812">Transmembrane</keyword>
<dbReference type="AlphaFoldDB" id="A0A8H7WL21"/>
<accession>A0A8H7WL21</accession>
<name>A0A8H7WL21_9HELO</name>
<feature type="transmembrane region" description="Helical" evidence="1">
    <location>
        <begin position="6"/>
        <end position="32"/>
    </location>
</feature>
<sequence length="90" mass="9964">MRSFFAVNIGLFTTLPIIIFILAAIAELTLCVSALQAETYKLTGVMVIVFQSTLTVACPAGHTNYYTMHIADMDKVVDFWNLIAWDYAGP</sequence>
<evidence type="ECO:0000313" key="2">
    <source>
        <dbReference type="EMBL" id="KAG4426839.1"/>
    </source>
</evidence>
<dbReference type="EMBL" id="JAFJYH010000001">
    <property type="protein sequence ID" value="KAG4426839.1"/>
    <property type="molecule type" value="Genomic_DNA"/>
</dbReference>
<protein>
    <submittedName>
        <fullName evidence="2">Uncharacterized protein</fullName>
    </submittedName>
</protein>